<dbReference type="EMBL" id="BAAATZ010000015">
    <property type="protein sequence ID" value="GAA2729104.1"/>
    <property type="molecule type" value="Genomic_DNA"/>
</dbReference>
<dbReference type="Pfam" id="PF16571">
    <property type="entry name" value="FBP_C"/>
    <property type="match status" value="1"/>
</dbReference>
<organism evidence="2 3">
    <name type="scientific">Actinocorallia aurantiaca</name>
    <dbReference type="NCBI Taxonomy" id="46204"/>
    <lineage>
        <taxon>Bacteria</taxon>
        <taxon>Bacillati</taxon>
        <taxon>Actinomycetota</taxon>
        <taxon>Actinomycetes</taxon>
        <taxon>Streptosporangiales</taxon>
        <taxon>Thermomonosporaceae</taxon>
        <taxon>Actinocorallia</taxon>
    </lineage>
</organism>
<gene>
    <name evidence="2" type="ORF">GCM10010439_38780</name>
</gene>
<dbReference type="RefSeq" id="WP_344451923.1">
    <property type="nucleotide sequence ID" value="NZ_BAAATZ010000015.1"/>
</dbReference>
<sequence length="165" mass="17910">MRAITESDVRRSFVNCSKGEAKRVNVPRDLEEQPWDELDFLGWRDPGAPDRGYLVVDHGDRLLGISLRATSGGSRGFTARSMCSLCLTTHTSGGVALMTARRTGEAGRQGNTVGQYLCTDLACSLYTRGRKQTAVGGELAETISVDEKITRMRANLAAFIAKVLA</sequence>
<evidence type="ECO:0000313" key="3">
    <source>
        <dbReference type="Proteomes" id="UP001501842"/>
    </source>
</evidence>
<protein>
    <submittedName>
        <fullName evidence="2">FBP domain-containing protein</fullName>
    </submittedName>
</protein>
<feature type="domain" description="Elongation factor G-binding protein C-terminal treble-clef zinc-finger" evidence="1">
    <location>
        <begin position="8"/>
        <end position="163"/>
    </location>
</feature>
<dbReference type="InterPro" id="IPR032330">
    <property type="entry name" value="EF-G-binding_C"/>
</dbReference>
<evidence type="ECO:0000259" key="1">
    <source>
        <dbReference type="Pfam" id="PF16571"/>
    </source>
</evidence>
<proteinExistence type="predicted"/>
<comment type="caution">
    <text evidence="2">The sequence shown here is derived from an EMBL/GenBank/DDBJ whole genome shotgun (WGS) entry which is preliminary data.</text>
</comment>
<reference evidence="3" key="1">
    <citation type="journal article" date="2019" name="Int. J. Syst. Evol. Microbiol.">
        <title>The Global Catalogue of Microorganisms (GCM) 10K type strain sequencing project: providing services to taxonomists for standard genome sequencing and annotation.</title>
        <authorList>
            <consortium name="The Broad Institute Genomics Platform"/>
            <consortium name="The Broad Institute Genome Sequencing Center for Infectious Disease"/>
            <person name="Wu L."/>
            <person name="Ma J."/>
        </authorList>
    </citation>
    <scope>NUCLEOTIDE SEQUENCE [LARGE SCALE GENOMIC DNA]</scope>
    <source>
        <strain evidence="3">JCM 8201</strain>
    </source>
</reference>
<keyword evidence="3" id="KW-1185">Reference proteome</keyword>
<name>A0ABP6GUS3_9ACTN</name>
<dbReference type="Proteomes" id="UP001501842">
    <property type="component" value="Unassembled WGS sequence"/>
</dbReference>
<evidence type="ECO:0000313" key="2">
    <source>
        <dbReference type="EMBL" id="GAA2729104.1"/>
    </source>
</evidence>
<accession>A0ABP6GUS3</accession>